<organism evidence="3 4">
    <name type="scientific">Candida theae</name>
    <dbReference type="NCBI Taxonomy" id="1198502"/>
    <lineage>
        <taxon>Eukaryota</taxon>
        <taxon>Fungi</taxon>
        <taxon>Dikarya</taxon>
        <taxon>Ascomycota</taxon>
        <taxon>Saccharomycotina</taxon>
        <taxon>Pichiomycetes</taxon>
        <taxon>Debaryomycetaceae</taxon>
        <taxon>Candida/Lodderomyces clade</taxon>
        <taxon>Candida</taxon>
    </lineage>
</organism>
<keyword evidence="2" id="KW-0732">Signal</keyword>
<proteinExistence type="predicted"/>
<feature type="chain" id="PRO_5042277717" evidence="2">
    <location>
        <begin position="21"/>
        <end position="282"/>
    </location>
</feature>
<name>A0AAD5BGB5_9ASCO</name>
<evidence type="ECO:0000313" key="3">
    <source>
        <dbReference type="EMBL" id="KAI5961328.1"/>
    </source>
</evidence>
<keyword evidence="1" id="KW-0175">Coiled coil</keyword>
<dbReference type="AlphaFoldDB" id="A0AAD5BGB5"/>
<sequence length="282" mass="30663">MKFTTIAAAFAGLATTLVQAAPVVAASEELQTIQSDLKHLNSDVNNLINSLNLNLNEKAQKDLANGHESDELIAELGRSLLDASKGNADVLSFLHQVAKRDAVEDEIVGAVDVSKRGGFVTIEQHQISIDAIIKAIEYVIVFNHPLPNPDHFNHVLAILGIDVEVAAQINITYDTVSIDFAAILTKLIDIGHEVVDIAEKVITVTLHDVTVKIEAIFKAIEYIIIQHHHLPNHDNFAGLLVILGIDIETAHSIGIWEWSSSFDVVAVFTKFLGFGVFSDVAV</sequence>
<feature type="coiled-coil region" evidence="1">
    <location>
        <begin position="23"/>
        <end position="50"/>
    </location>
</feature>
<feature type="signal peptide" evidence="2">
    <location>
        <begin position="1"/>
        <end position="20"/>
    </location>
</feature>
<comment type="caution">
    <text evidence="3">The sequence shown here is derived from an EMBL/GenBank/DDBJ whole genome shotgun (WGS) entry which is preliminary data.</text>
</comment>
<reference evidence="3 4" key="1">
    <citation type="journal article" date="2022" name="DNA Res.">
        <title>Genome analysis of five recently described species of the CUG-Ser clade uncovers Candida theae as a new hybrid lineage with pathogenic potential in the Candida parapsilosis species complex.</title>
        <authorList>
            <person name="Mixao V."/>
            <person name="Del Olmo V."/>
            <person name="Hegedusova E."/>
            <person name="Saus E."/>
            <person name="Pryszcz L."/>
            <person name="Cillingova A."/>
            <person name="Nosek J."/>
            <person name="Gabaldon T."/>
        </authorList>
    </citation>
    <scope>NUCLEOTIDE SEQUENCE [LARGE SCALE GENOMIC DNA]</scope>
    <source>
        <strain evidence="3 4">CBS 12239</strain>
    </source>
</reference>
<accession>A0AAD5BGB5</accession>
<protein>
    <submittedName>
        <fullName evidence="3">Uncharacterized protein</fullName>
    </submittedName>
</protein>
<dbReference type="EMBL" id="JAIHNG010000077">
    <property type="protein sequence ID" value="KAI5961328.1"/>
    <property type="molecule type" value="Genomic_DNA"/>
</dbReference>
<dbReference type="Proteomes" id="UP001204833">
    <property type="component" value="Unassembled WGS sequence"/>
</dbReference>
<dbReference type="RefSeq" id="XP_051609725.1">
    <property type="nucleotide sequence ID" value="XM_051750990.1"/>
</dbReference>
<dbReference type="GeneID" id="76149810"/>
<evidence type="ECO:0000256" key="2">
    <source>
        <dbReference type="SAM" id="SignalP"/>
    </source>
</evidence>
<gene>
    <name evidence="3" type="ORF">KGF57_001751</name>
</gene>
<evidence type="ECO:0000313" key="4">
    <source>
        <dbReference type="Proteomes" id="UP001204833"/>
    </source>
</evidence>
<evidence type="ECO:0000256" key="1">
    <source>
        <dbReference type="SAM" id="Coils"/>
    </source>
</evidence>
<keyword evidence="4" id="KW-1185">Reference proteome</keyword>